<evidence type="ECO:0000313" key="3">
    <source>
        <dbReference type="Proteomes" id="UP001335729"/>
    </source>
</evidence>
<sequence length="286" mass="30270">MIGVLGPTGQTGTPLMAALERAGAPVRALAHTPESAARIDYAGAEIVTGDVHDAGVLAGFLDGVTSLFLLTAAAPDQVDVQNRIVDAAVKADVGAIVKYSVCTSAADSLDCFSRWHFANDSHIERSGLPYTILHPHTYMQTIAMQFAAGVRTHGTLAAIPGPDKTIAMVDARDAGEVAAAVLLKAEHNGDKLLITGPEAITYADCAAQIGAAIGKEVTYQQISREEAYRGFAGAGMPEWLCDGLVALQTKYDTENLNELSDAVPRLTGRPARTFTDFLRDYPRLFA</sequence>
<dbReference type="InterPro" id="IPR036291">
    <property type="entry name" value="NAD(P)-bd_dom_sf"/>
</dbReference>
<reference evidence="2 3" key="1">
    <citation type="submission" date="2024-01" db="EMBL/GenBank/DDBJ databases">
        <title>Draft genome sequence of Gordonia sp. PKS22-38.</title>
        <authorList>
            <person name="Suphannarot A."/>
            <person name="Mingma R."/>
        </authorList>
    </citation>
    <scope>NUCLEOTIDE SEQUENCE [LARGE SCALE GENOMIC DNA]</scope>
    <source>
        <strain evidence="2 3">PKS22-38</strain>
    </source>
</reference>
<dbReference type="InterPro" id="IPR008030">
    <property type="entry name" value="NmrA-like"/>
</dbReference>
<dbReference type="SUPFAM" id="SSF51735">
    <property type="entry name" value="NAD(P)-binding Rossmann-fold domains"/>
    <property type="match status" value="1"/>
</dbReference>
<dbReference type="EMBL" id="JAZDUE010000010">
    <property type="protein sequence ID" value="MEE4024020.1"/>
    <property type="molecule type" value="Genomic_DNA"/>
</dbReference>
<dbReference type="PANTHER" id="PTHR43162">
    <property type="match status" value="1"/>
</dbReference>
<dbReference type="PANTHER" id="PTHR43162:SF1">
    <property type="entry name" value="PRESTALK A DIFFERENTIATION PROTEIN A"/>
    <property type="match status" value="1"/>
</dbReference>
<dbReference type="RefSeq" id="WP_330505412.1">
    <property type="nucleotide sequence ID" value="NZ_JAZDUE010000010.1"/>
</dbReference>
<name>A0ABU7MUM0_9ACTN</name>
<dbReference type="Gene3D" id="3.90.25.10">
    <property type="entry name" value="UDP-galactose 4-epimerase, domain 1"/>
    <property type="match status" value="1"/>
</dbReference>
<protein>
    <submittedName>
        <fullName evidence="2">NmrA family NAD(P)-binding protein</fullName>
    </submittedName>
</protein>
<comment type="caution">
    <text evidence="2">The sequence shown here is derived from an EMBL/GenBank/DDBJ whole genome shotgun (WGS) entry which is preliminary data.</text>
</comment>
<evidence type="ECO:0000259" key="1">
    <source>
        <dbReference type="Pfam" id="PF05368"/>
    </source>
</evidence>
<dbReference type="Pfam" id="PF05368">
    <property type="entry name" value="NmrA"/>
    <property type="match status" value="1"/>
</dbReference>
<proteinExistence type="predicted"/>
<feature type="domain" description="NmrA-like" evidence="1">
    <location>
        <begin position="2"/>
        <end position="248"/>
    </location>
</feature>
<gene>
    <name evidence="2" type="ORF">V1Y59_13110</name>
</gene>
<dbReference type="Gene3D" id="3.40.50.720">
    <property type="entry name" value="NAD(P)-binding Rossmann-like Domain"/>
    <property type="match status" value="1"/>
</dbReference>
<accession>A0ABU7MUM0</accession>
<dbReference type="Proteomes" id="UP001335729">
    <property type="component" value="Unassembled WGS sequence"/>
</dbReference>
<dbReference type="InterPro" id="IPR051604">
    <property type="entry name" value="Ergot_Alk_Oxidoreductase"/>
</dbReference>
<keyword evidence="3" id="KW-1185">Reference proteome</keyword>
<organism evidence="2 3">
    <name type="scientific">Gordonia prachuapensis</name>
    <dbReference type="NCBI Taxonomy" id="3115651"/>
    <lineage>
        <taxon>Bacteria</taxon>
        <taxon>Bacillati</taxon>
        <taxon>Actinomycetota</taxon>
        <taxon>Actinomycetes</taxon>
        <taxon>Mycobacteriales</taxon>
        <taxon>Gordoniaceae</taxon>
        <taxon>Gordonia</taxon>
    </lineage>
</organism>
<evidence type="ECO:0000313" key="2">
    <source>
        <dbReference type="EMBL" id="MEE4024020.1"/>
    </source>
</evidence>